<gene>
    <name evidence="2" type="primary">LOC109691646</name>
</gene>
<accession>A0AC58MXG4</accession>
<dbReference type="Proteomes" id="UP001732720">
    <property type="component" value="Chromosome 7"/>
</dbReference>
<dbReference type="RefSeq" id="XP_073934089.1">
    <property type="nucleotide sequence ID" value="XM_074077988.1"/>
</dbReference>
<protein>
    <submittedName>
        <fullName evidence="2">Scavenger receptor cysteine-rich domain-containing protein DMBT1</fullName>
    </submittedName>
</protein>
<evidence type="ECO:0000313" key="1">
    <source>
        <dbReference type="Proteomes" id="UP001732720"/>
    </source>
</evidence>
<reference evidence="2" key="1">
    <citation type="submission" date="2025-08" db="UniProtKB">
        <authorList>
            <consortium name="RefSeq"/>
        </authorList>
    </citation>
    <scope>IDENTIFICATION</scope>
</reference>
<keyword evidence="2" id="KW-0675">Receptor</keyword>
<sequence length="1822" mass="196568">MTSETWPRPPLYGHHCGQVVATPPGAHFRAGSGKILLDDVRCVGSKGHLGQGMHGSQIGPNCGHMEDAEVMCSGADDSSVPMPTTEPEAAPPSHVLPGTDNSSGPSQTTEPEVATLSSTLSGQALSATMFIMESSVLPPTSTPAAESGTGIAYLSVTFRLSLFPKLGLFKDVFSYVRITRMPPLVPMPGGGLSTTIVTTEPDTLKSASTPLSGGWAPVRLVGTHGSCAGRVELFYQGEWGTICDDLWDLPEANIVCRHLGCGRAISALSEAHFGEGTGKILLDNVHCKGHEEHLEECSHVGWFSHNCGHGEDASVICSGYPLAGMEETMATEKSQCGSIITNSSGGIRNPPKNEMHDNITCVWEIKTNASDHILLAFPYLNLDCTNEYFEVLDGPPSSTKSLGKICSGFYLTFSSSSNTMTLVYFRNFNNIGKNFIVYYYSATKGDWPELRLVGGAGRCSGRVEVFHQEAWGTVCDDLWDLKEAEVVCRQLRCGEAISALGKAHFGAGSGDIFLDNLQCAGVERSLGQCAHSGWSEHNCGHHEDAGVICSGDQPELRLVGGSSRCSGRVEVLHQGAWGTVCDDLWDLNEVEVVCRQLGCGQAVSGPGGAYFGAGSGDIFLDNLQCSGIEQYLGQCAHSGWSEHNCGHHEDASVICSGEPVLHLVGGSGQCSGRVEVFHQGTWGTVCDDLWDLNEAEVVCRQLGCGHAIAAPGEAHFGPGSGEILLDDIQCSGSESHLGQCPSSGWLDHNCDHHEDAGVVCSDAGDWAADVIPPPPDGFSAAFLPAPAPGAHTSSSLTLPGDHPLPHPWYPMNYPTDVECIWVIHVAEKFHIELMIPSLKLEDIYGCPYDFLEVFDGRQAASLSMGRVCAGTELTFLSSSNVMTAVFRSDAMVTNTGFYALYNAVQQAERQSGMFLRLVNGSHRCEGRVEVFYNGTWGTVCDDSWDLTDAKVVCQQLDCGEALSAPAQSYFDGGTGHIMLDGVQCSGNEDKVWQCTHNGWFAHNCGHQEDASVICSGSTDDNTFTGTSTLLKLFVWSLMENFYGCPYDFIEIFDGPQNESFSLGRFCSGTTPIFTSSSNCMTVVFHSDEIVTNIGFNASYESLVQDENDTGVALRLTSGSHQCEGRVEVHYNGSWGTVCDDSWDLRDAQVVCRQLGCGGPVAALGRAHFKRGMGPIALDDMECMGTETKLWQCLHSGWFSHNCGHHEDAGVICSHLPVVRLANGRSQCEGRVEIHHNGTWGSVCDNLWDLPAAQVVCQQLGCGTALAAPRGSLFGDGSGPIFLDDVRCMGNETNLGQCHHLGLSVHNCGHREDAGVVCSDLPIVRLVDGRNRCEGRVEVHHNGTWGTVCDDLWSIKAAHVVCQQLGCGEGTGALGSSHFGEGMGSIFLDDVQCRGNETSLGQCCHRGLSVHNCGHHEDAGVICSGSATEVTTSPDPPLRLVGGRSRCEGRLEVRHQGAWGTVCDDLWNIRNARVVCRLLGCGRALGAPGRSRFGPGSGPILLDDVRCTGAEDALERCAHAGWARHNCRPHHEEDAGVICAAQLSCLPHLFQAVIDRGYLRRLGYSSWDIHLNDKMCRPQVTGRYLIFNIPYGHCGTVQQEHLGSLSYSNSIRGRVRGHPGQVIVRHKVPQVKFTCRVDGSSKAEILHGSDARTEGADYDVSILFLQMPESQHVGGMVPHYANQKKEVFLQATLQSSDPNLRLFVDTCVASPDPSDFTTVTYDLIRQGCIKDNTYTNLHSPQKNVAQFKFNAFSFLDSYDVVYLQCKIAVCRVGDYSSRCSQGCAGWNRRGAVSAEAKEKHSEHFQTVRTLEIHRASGHSKTLV</sequence>
<name>A0AC58MXG4_CASCN</name>
<keyword evidence="1" id="KW-1185">Reference proteome</keyword>
<evidence type="ECO:0000313" key="2">
    <source>
        <dbReference type="RefSeq" id="XP_073934089.1"/>
    </source>
</evidence>
<proteinExistence type="predicted"/>
<organism evidence="1 2">
    <name type="scientific">Castor canadensis</name>
    <name type="common">American beaver</name>
    <dbReference type="NCBI Taxonomy" id="51338"/>
    <lineage>
        <taxon>Eukaryota</taxon>
        <taxon>Metazoa</taxon>
        <taxon>Chordata</taxon>
        <taxon>Craniata</taxon>
        <taxon>Vertebrata</taxon>
        <taxon>Euteleostomi</taxon>
        <taxon>Mammalia</taxon>
        <taxon>Eutheria</taxon>
        <taxon>Euarchontoglires</taxon>
        <taxon>Glires</taxon>
        <taxon>Rodentia</taxon>
        <taxon>Castorimorpha</taxon>
        <taxon>Castoridae</taxon>
        <taxon>Castor</taxon>
    </lineage>
</organism>